<evidence type="ECO:0000313" key="2">
    <source>
        <dbReference type="Proteomes" id="UP001519362"/>
    </source>
</evidence>
<proteinExistence type="predicted"/>
<sequence>MAIQVRAARDFEGVRALVGPKRADANVCWCLSHRVTAKQNRELV</sequence>
<reference evidence="1 2" key="1">
    <citation type="submission" date="2021-03" db="EMBL/GenBank/DDBJ databases">
        <title>Sequencing the genomes of 1000 actinobacteria strains.</title>
        <authorList>
            <person name="Klenk H.-P."/>
        </authorList>
    </citation>
    <scope>NUCLEOTIDE SEQUENCE [LARGE SCALE GENOMIC DNA]</scope>
    <source>
        <strain evidence="1 2">DSM 24221</strain>
    </source>
</reference>
<comment type="caution">
    <text evidence="1">The sequence shown here is derived from an EMBL/GenBank/DDBJ whole genome shotgun (WGS) entry which is preliminary data.</text>
</comment>
<evidence type="ECO:0000313" key="1">
    <source>
        <dbReference type="EMBL" id="MBP2435983.1"/>
    </source>
</evidence>
<dbReference type="Proteomes" id="UP001519362">
    <property type="component" value="Unassembled WGS sequence"/>
</dbReference>
<keyword evidence="2" id="KW-1185">Reference proteome</keyword>
<accession>A0ABS4ZG50</accession>
<gene>
    <name evidence="1" type="ORF">JOF34_000569</name>
</gene>
<name>A0ABS4ZG50_9MICO</name>
<organism evidence="1 2">
    <name type="scientific">Microbacterium amylolyticum</name>
    <dbReference type="NCBI Taxonomy" id="936337"/>
    <lineage>
        <taxon>Bacteria</taxon>
        <taxon>Bacillati</taxon>
        <taxon>Actinomycetota</taxon>
        <taxon>Actinomycetes</taxon>
        <taxon>Micrococcales</taxon>
        <taxon>Microbacteriaceae</taxon>
        <taxon>Microbacterium</taxon>
    </lineage>
</organism>
<protein>
    <submittedName>
        <fullName evidence="1">Uncharacterized protein</fullName>
    </submittedName>
</protein>
<dbReference type="EMBL" id="JAGIOL010000001">
    <property type="protein sequence ID" value="MBP2435983.1"/>
    <property type="molecule type" value="Genomic_DNA"/>
</dbReference>